<gene>
    <name evidence="2" type="ORF">Pyn_07837</name>
</gene>
<name>A0A314ZCW4_PRUYE</name>
<dbReference type="OrthoDB" id="1937505at2759"/>
<dbReference type="AlphaFoldDB" id="A0A314ZCW4"/>
<comment type="caution">
    <text evidence="2">The sequence shown here is derived from an EMBL/GenBank/DDBJ whole genome shotgun (WGS) entry which is preliminary data.</text>
</comment>
<evidence type="ECO:0000313" key="2">
    <source>
        <dbReference type="EMBL" id="PQQ19452.1"/>
    </source>
</evidence>
<accession>A0A314ZCW4</accession>
<sequence length="101" mass="10736">MASNTNPPGDQLPSSDGFSHGFWDNQQPIWELHSRELSAAMVDNPFMIEDGCMGGGALYPIVENSSFGLIPQATTSSSSCSCSPSVPPFGDAVFEFGQSLF</sequence>
<protein>
    <submittedName>
        <fullName evidence="2">Ethylene-responsive transcription factor ERF086</fullName>
    </submittedName>
</protein>
<reference evidence="2 3" key="1">
    <citation type="submission" date="2018-02" db="EMBL/GenBank/DDBJ databases">
        <title>Draft genome of wild Prunus yedoensis var. nudiflora.</title>
        <authorList>
            <person name="Baek S."/>
            <person name="Kim J.-H."/>
            <person name="Choi K."/>
            <person name="Kim G.-B."/>
            <person name="Cho A."/>
            <person name="Jang H."/>
            <person name="Shin C.-H."/>
            <person name="Yu H.-J."/>
            <person name="Mun J.-H."/>
        </authorList>
    </citation>
    <scope>NUCLEOTIDE SEQUENCE [LARGE SCALE GENOMIC DNA]</scope>
    <source>
        <strain evidence="3">cv. Jeju island</strain>
        <tissue evidence="2">Leaf</tissue>
    </source>
</reference>
<organism evidence="2 3">
    <name type="scientific">Prunus yedoensis var. nudiflora</name>
    <dbReference type="NCBI Taxonomy" id="2094558"/>
    <lineage>
        <taxon>Eukaryota</taxon>
        <taxon>Viridiplantae</taxon>
        <taxon>Streptophyta</taxon>
        <taxon>Embryophyta</taxon>
        <taxon>Tracheophyta</taxon>
        <taxon>Spermatophyta</taxon>
        <taxon>Magnoliopsida</taxon>
        <taxon>eudicotyledons</taxon>
        <taxon>Gunneridae</taxon>
        <taxon>Pentapetalae</taxon>
        <taxon>rosids</taxon>
        <taxon>fabids</taxon>
        <taxon>Rosales</taxon>
        <taxon>Rosaceae</taxon>
        <taxon>Amygdaloideae</taxon>
        <taxon>Amygdaleae</taxon>
        <taxon>Prunus</taxon>
    </lineage>
</organism>
<evidence type="ECO:0000256" key="1">
    <source>
        <dbReference type="SAM" id="MobiDB-lite"/>
    </source>
</evidence>
<dbReference type="EMBL" id="PJQY01000066">
    <property type="protein sequence ID" value="PQQ19452.1"/>
    <property type="molecule type" value="Genomic_DNA"/>
</dbReference>
<dbReference type="STRING" id="2094558.A0A314ZCW4"/>
<evidence type="ECO:0000313" key="3">
    <source>
        <dbReference type="Proteomes" id="UP000250321"/>
    </source>
</evidence>
<keyword evidence="3" id="KW-1185">Reference proteome</keyword>
<feature type="compositionally biased region" description="Polar residues" evidence="1">
    <location>
        <begin position="1"/>
        <end position="17"/>
    </location>
</feature>
<feature type="region of interest" description="Disordered" evidence="1">
    <location>
        <begin position="1"/>
        <end position="21"/>
    </location>
</feature>
<proteinExistence type="predicted"/>
<dbReference type="Proteomes" id="UP000250321">
    <property type="component" value="Unassembled WGS sequence"/>
</dbReference>